<gene>
    <name evidence="4" type="ORF">THMIRHAM_07590</name>
</gene>
<dbReference type="InterPro" id="IPR008258">
    <property type="entry name" value="Transglycosylase_SLT_dom_1"/>
</dbReference>
<keyword evidence="5" id="KW-1185">Reference proteome</keyword>
<dbReference type="Pfam" id="PF11873">
    <property type="entry name" value="Mltc_N"/>
    <property type="match status" value="1"/>
</dbReference>
<dbReference type="Pfam" id="PF01464">
    <property type="entry name" value="SLT"/>
    <property type="match status" value="1"/>
</dbReference>
<evidence type="ECO:0000259" key="3">
    <source>
        <dbReference type="Pfam" id="PF11873"/>
    </source>
</evidence>
<feature type="domain" description="Transglycosylase SLT" evidence="2">
    <location>
        <begin position="256"/>
        <end position="378"/>
    </location>
</feature>
<dbReference type="Gene3D" id="1.10.530.10">
    <property type="match status" value="1"/>
</dbReference>
<dbReference type="SUPFAM" id="SSF53955">
    <property type="entry name" value="Lysozyme-like"/>
    <property type="match status" value="1"/>
</dbReference>
<dbReference type="InterPro" id="IPR024570">
    <property type="entry name" value="Murein_transglycosylaseC_N"/>
</dbReference>
<dbReference type="PROSITE" id="PS00922">
    <property type="entry name" value="TRANSGLYCOSYLASE"/>
    <property type="match status" value="1"/>
</dbReference>
<evidence type="ECO:0000256" key="1">
    <source>
        <dbReference type="ARBA" id="ARBA00007734"/>
    </source>
</evidence>
<evidence type="ECO:0000259" key="2">
    <source>
        <dbReference type="Pfam" id="PF01464"/>
    </source>
</evidence>
<sequence length="425" mass="47999">MEKQIKSITTIALVSGLILLSASYVVPFQNWILLNASVNKPTDNQRVNSVFYASGIRGMVSENSLTNNVMSSNLELIGEDNDIDGVKKQALPLDLVVGSVKTPFNNLSQDDALRVEEKSFSNTYSENLPNQVKPREIPLLVELEDEVLVEFSADYSKRDMQKALSRLLVLPERIDANRMVATEAINTRIKPYLYGRVLNEYKKPIRYPAQAFRYAESLILNHSEKVTDEQGDFVVVSIPLTEYQVPNSVKSYQAWVNQYANQYGVSAELIFAIMHVESAFNPKAVSQSNALGLMQIKAGSAGRDVYKNIDQRAGQPTKTELFNPKENIRLGTAYVSLLNNVYLKDIRNSESRELLTISSYNGGISTVLKLFGATPEKAVNRINQLHPRQVYRTLRYKHQSDETKRYIEKVTQAKNRYKELLNFAA</sequence>
<dbReference type="PANTHER" id="PTHR37423:SF2">
    <property type="entry name" value="MEMBRANE-BOUND LYTIC MUREIN TRANSGLYCOSYLASE C"/>
    <property type="match status" value="1"/>
</dbReference>
<dbReference type="PANTHER" id="PTHR37423">
    <property type="entry name" value="SOLUBLE LYTIC MUREIN TRANSGLYCOSYLASE-RELATED"/>
    <property type="match status" value="1"/>
</dbReference>
<evidence type="ECO:0000313" key="5">
    <source>
        <dbReference type="Proteomes" id="UP001054820"/>
    </source>
</evidence>
<proteinExistence type="inferred from homology"/>
<organism evidence="4 5">
    <name type="scientific">Thiomicrorhabdus immobilis</name>
    <dbReference type="NCBI Taxonomy" id="2791037"/>
    <lineage>
        <taxon>Bacteria</taxon>
        <taxon>Pseudomonadati</taxon>
        <taxon>Pseudomonadota</taxon>
        <taxon>Gammaproteobacteria</taxon>
        <taxon>Thiotrichales</taxon>
        <taxon>Piscirickettsiaceae</taxon>
        <taxon>Thiomicrorhabdus</taxon>
    </lineage>
</organism>
<accession>A0ABN6CZ89</accession>
<dbReference type="Proteomes" id="UP001054820">
    <property type="component" value="Chromosome"/>
</dbReference>
<dbReference type="CDD" id="cd16893">
    <property type="entry name" value="LT_MltC_MltE"/>
    <property type="match status" value="1"/>
</dbReference>
<dbReference type="EMBL" id="AP024202">
    <property type="protein sequence ID" value="BCN92974.1"/>
    <property type="molecule type" value="Genomic_DNA"/>
</dbReference>
<reference evidence="4" key="1">
    <citation type="journal article" date="2022" name="Arch. Microbiol.">
        <title>Thiomicrorhabdus immobilis sp. nov., a mesophilic sulfur-oxidizing bacterium isolated from sediment of a brackish lake in northern Japan.</title>
        <authorList>
            <person name="Kojima H."/>
            <person name="Mochizuki J."/>
            <person name="Kanda M."/>
            <person name="Watanabe T."/>
            <person name="Fukui M."/>
        </authorList>
    </citation>
    <scope>NUCLEOTIDE SEQUENCE</scope>
    <source>
        <strain evidence="4">Am19</strain>
    </source>
</reference>
<dbReference type="RefSeq" id="WP_237263754.1">
    <property type="nucleotide sequence ID" value="NZ_AP024202.1"/>
</dbReference>
<comment type="similarity">
    <text evidence="1">Belongs to the transglycosylase Slt family.</text>
</comment>
<name>A0ABN6CZ89_9GAMM</name>
<evidence type="ECO:0000313" key="4">
    <source>
        <dbReference type="EMBL" id="BCN92974.1"/>
    </source>
</evidence>
<feature type="domain" description="Murein transglycosylase-C N-terminal" evidence="3">
    <location>
        <begin position="147"/>
        <end position="243"/>
    </location>
</feature>
<dbReference type="InterPro" id="IPR000189">
    <property type="entry name" value="Transglyc_AS"/>
</dbReference>
<dbReference type="InterPro" id="IPR023346">
    <property type="entry name" value="Lysozyme-like_dom_sf"/>
</dbReference>
<protein>
    <submittedName>
        <fullName evidence="4">Membrane-bound lytic murein transglycosylase C</fullName>
    </submittedName>
</protein>